<dbReference type="PROSITE" id="PS51160">
    <property type="entry name" value="ACYLPHOSPHATASE_3"/>
    <property type="match status" value="1"/>
</dbReference>
<dbReference type="RefSeq" id="WP_159452021.1">
    <property type="nucleotide sequence ID" value="NZ_FWWW01000067.1"/>
</dbReference>
<dbReference type="Pfam" id="PF00708">
    <property type="entry name" value="Acylphosphatase"/>
    <property type="match status" value="1"/>
</dbReference>
<dbReference type="PANTHER" id="PTHR42959">
    <property type="entry name" value="CARBAMOYLTRANSFERASE"/>
    <property type="match status" value="1"/>
</dbReference>
<dbReference type="InterPro" id="IPR004421">
    <property type="entry name" value="Carbamoyltransferase_HypF"/>
</dbReference>
<evidence type="ECO:0000256" key="5">
    <source>
        <dbReference type="ARBA" id="ARBA00022771"/>
    </source>
</evidence>
<dbReference type="Gene3D" id="3.90.870.50">
    <property type="match status" value="1"/>
</dbReference>
<dbReference type="Gene3D" id="3.30.420.360">
    <property type="match status" value="1"/>
</dbReference>
<feature type="domain" description="Acylphosphatase-like" evidence="10">
    <location>
        <begin position="6"/>
        <end position="92"/>
    </location>
</feature>
<dbReference type="AlphaFoldDB" id="A0A1W1VMX3"/>
<comment type="catalytic activity">
    <reaction evidence="9">
        <text>an acyl phosphate + H2O = a carboxylate + phosphate + H(+)</text>
        <dbReference type="Rhea" id="RHEA:14965"/>
        <dbReference type="ChEBI" id="CHEBI:15377"/>
        <dbReference type="ChEBI" id="CHEBI:15378"/>
        <dbReference type="ChEBI" id="CHEBI:29067"/>
        <dbReference type="ChEBI" id="CHEBI:43474"/>
        <dbReference type="ChEBI" id="CHEBI:59918"/>
        <dbReference type="EC" id="3.6.1.7"/>
    </reaction>
</comment>
<dbReference type="EC" id="6.2.-.-" evidence="8"/>
<proteinExistence type="inferred from homology"/>
<reference evidence="12 13" key="1">
    <citation type="submission" date="2017-04" db="EMBL/GenBank/DDBJ databases">
        <authorList>
            <person name="Afonso C.L."/>
            <person name="Miller P.J."/>
            <person name="Scott M.A."/>
            <person name="Spackman E."/>
            <person name="Goraichik I."/>
            <person name="Dimitrov K.M."/>
            <person name="Suarez D.L."/>
            <person name="Swayne D.E."/>
        </authorList>
    </citation>
    <scope>NUCLEOTIDE SEQUENCE [LARGE SCALE GENOMIC DNA]</scope>
    <source>
        <strain evidence="12 13">DSM 11622</strain>
    </source>
</reference>
<protein>
    <recommendedName>
        <fullName evidence="8">Carbamoyltransferase</fullName>
        <ecNumber evidence="8">6.2.-.-</ecNumber>
    </recommendedName>
</protein>
<evidence type="ECO:0000256" key="7">
    <source>
        <dbReference type="ARBA" id="ARBA00048220"/>
    </source>
</evidence>
<evidence type="ECO:0000313" key="13">
    <source>
        <dbReference type="Proteomes" id="UP000192266"/>
    </source>
</evidence>
<comment type="pathway">
    <text evidence="1">Protein modification; [NiFe] hydrogenase maturation.</text>
</comment>
<keyword evidence="6" id="KW-0862">Zinc</keyword>
<dbReference type="NCBIfam" id="TIGR00143">
    <property type="entry name" value="hypF"/>
    <property type="match status" value="1"/>
</dbReference>
<evidence type="ECO:0000256" key="3">
    <source>
        <dbReference type="ARBA" id="ARBA00022598"/>
    </source>
</evidence>
<dbReference type="SUPFAM" id="SSF55821">
    <property type="entry name" value="YrdC/RibB"/>
    <property type="match status" value="1"/>
</dbReference>
<dbReference type="InterPro" id="IPR055128">
    <property type="entry name" value="HypF_C_2"/>
</dbReference>
<dbReference type="GO" id="GO:0008270">
    <property type="term" value="F:zinc ion binding"/>
    <property type="evidence" value="ECO:0007669"/>
    <property type="project" value="UniProtKB-KW"/>
</dbReference>
<dbReference type="InterPro" id="IPR036046">
    <property type="entry name" value="Acylphosphatase-like_dom_sf"/>
</dbReference>
<sequence>MKKLPTWHIHIQGLVQGVGFRPYVYQLARRAGLCGWVNNTDDGVHVEFNADPAAATRFYEAVVAGAPALARITAHRLAAAAAAGYDDFRILASESGGNPVLLVSPDLAVCAACLEEVHDPRNRRYGYAFTTCTQCGPRYSIIRQLPYDRENTTMAPFVMCPACTAEYHDPLNRRHFSQTNSCPRCPVRMTLFDNREQLIEADQASIITRICALWTAGKIVALKGIGGYLLTCDAANPAAIQELRRRKHRPRKPLALLFPSVARLQREATVGEAELRELRSVAASIVLVALLAPAQSRLALPEIAPRLSTIGVMLPYTPLFELLLQAFNEPIVATSANASSAPIVYQDADAAAWRELSALADYVLTHNREILVPQDDSVVSFSVHARQRIVLRRARGLAPLLDSRPAFAPQTTVLATGALLKSSFTLLHHANTYVSQSLGNTDNYDAQQVYAASLRHLLALFQARPAVVLTDQHPDYFTTHLGQQLAREFGSQLVRIQHHEAHFAAVLGEHDLLAAAEPILGVVWDGTGLGSDGQMWGGEFFVYQHRQFSRGQHFSYFDLFLGDKMAIEPRLAAFSLGHQLDDAAALLRPKFSAAEWRNYGRISGKKSIQTSSVGRLFDAVASLLGLLDKASFEGEAAMLLEEQALSYFKDSSTIPLSWLEQQAPAAFSSQSLMAAVVTRIAAGTEKAAIAAWFHVRLVVAIRQAAAIHQCHTVCCGGGVFQNGLLVDLAVKILGERHRLYFNQSLPPNDENISFGQLQWFARTATAAAP</sequence>
<dbReference type="STRING" id="645990.SAMN00120144_2062"/>
<dbReference type="Gene3D" id="3.30.110.120">
    <property type="match status" value="1"/>
</dbReference>
<dbReference type="Pfam" id="PF22521">
    <property type="entry name" value="HypF_C_2"/>
    <property type="match status" value="1"/>
</dbReference>
<dbReference type="Pfam" id="PF07503">
    <property type="entry name" value="zf-HYPF"/>
    <property type="match status" value="2"/>
</dbReference>
<dbReference type="Proteomes" id="UP000192266">
    <property type="component" value="Unassembled WGS sequence"/>
</dbReference>
<keyword evidence="4" id="KW-0479">Metal-binding</keyword>
<feature type="domain" description="YrdC-like" evidence="11">
    <location>
        <begin position="204"/>
        <end position="396"/>
    </location>
</feature>
<evidence type="ECO:0000256" key="4">
    <source>
        <dbReference type="ARBA" id="ARBA00022723"/>
    </source>
</evidence>
<evidence type="ECO:0000256" key="1">
    <source>
        <dbReference type="ARBA" id="ARBA00004711"/>
    </source>
</evidence>
<comment type="similarity">
    <text evidence="2 8">Belongs to the carbamoyltransferase HypF family.</text>
</comment>
<gene>
    <name evidence="12" type="ORF">SAMN00120144_2062</name>
</gene>
<dbReference type="EMBL" id="FWWW01000067">
    <property type="protein sequence ID" value="SMB94712.1"/>
    <property type="molecule type" value="Genomic_DNA"/>
</dbReference>
<dbReference type="GO" id="GO:0003725">
    <property type="term" value="F:double-stranded RNA binding"/>
    <property type="evidence" value="ECO:0007669"/>
    <property type="project" value="InterPro"/>
</dbReference>
<dbReference type="UniPathway" id="UPA00335"/>
<dbReference type="InterPro" id="IPR041440">
    <property type="entry name" value="HypF_C"/>
</dbReference>
<evidence type="ECO:0000259" key="11">
    <source>
        <dbReference type="PROSITE" id="PS51163"/>
    </source>
</evidence>
<organism evidence="12 13">
    <name type="scientific">Hymenobacter roseosalivarius DSM 11622</name>
    <dbReference type="NCBI Taxonomy" id="645990"/>
    <lineage>
        <taxon>Bacteria</taxon>
        <taxon>Pseudomonadati</taxon>
        <taxon>Bacteroidota</taxon>
        <taxon>Cytophagia</taxon>
        <taxon>Cytophagales</taxon>
        <taxon>Hymenobacteraceae</taxon>
        <taxon>Hymenobacter</taxon>
    </lineage>
</organism>
<dbReference type="InterPro" id="IPR001792">
    <property type="entry name" value="Acylphosphatase-like_dom"/>
</dbReference>
<dbReference type="GO" id="GO:0051604">
    <property type="term" value="P:protein maturation"/>
    <property type="evidence" value="ECO:0007669"/>
    <property type="project" value="TreeGrafter"/>
</dbReference>
<dbReference type="InterPro" id="IPR051060">
    <property type="entry name" value="Carbamoyltrans_HypF-like"/>
</dbReference>
<dbReference type="PROSITE" id="PS51163">
    <property type="entry name" value="YRDC"/>
    <property type="match status" value="1"/>
</dbReference>
<feature type="active site" evidence="9">
    <location>
        <position position="21"/>
    </location>
</feature>
<feature type="active site" evidence="9">
    <location>
        <position position="39"/>
    </location>
</feature>
<keyword evidence="9" id="KW-0378">Hydrolase</keyword>
<dbReference type="InterPro" id="IPR006070">
    <property type="entry name" value="Sua5-like_dom"/>
</dbReference>
<dbReference type="InterPro" id="IPR011125">
    <property type="entry name" value="Znf_HypF"/>
</dbReference>
<dbReference type="Pfam" id="PF17788">
    <property type="entry name" value="HypF_C"/>
    <property type="match status" value="1"/>
</dbReference>
<evidence type="ECO:0000313" key="12">
    <source>
        <dbReference type="EMBL" id="SMB94712.1"/>
    </source>
</evidence>
<dbReference type="SUPFAM" id="SSF54975">
    <property type="entry name" value="Acylphosphatase/BLUF domain-like"/>
    <property type="match status" value="1"/>
</dbReference>
<name>A0A1W1VMX3_9BACT</name>
<keyword evidence="3" id="KW-0436">Ligase</keyword>
<dbReference type="GO" id="GO:0003998">
    <property type="term" value="F:acylphosphatase activity"/>
    <property type="evidence" value="ECO:0007669"/>
    <property type="project" value="UniProtKB-EC"/>
</dbReference>
<dbReference type="PIRSF" id="PIRSF006256">
    <property type="entry name" value="CMPcnvr_hdrg_mat"/>
    <property type="match status" value="1"/>
</dbReference>
<keyword evidence="13" id="KW-1185">Reference proteome</keyword>
<evidence type="ECO:0000256" key="6">
    <source>
        <dbReference type="ARBA" id="ARBA00022833"/>
    </source>
</evidence>
<dbReference type="PROSITE" id="PS00150">
    <property type="entry name" value="ACYLPHOSPHATASE_1"/>
    <property type="match status" value="1"/>
</dbReference>
<dbReference type="InterPro" id="IPR017945">
    <property type="entry name" value="DHBP_synth_RibB-like_a/b_dom"/>
</dbReference>
<dbReference type="GO" id="GO:0016743">
    <property type="term" value="F:carboxyl- or carbamoyltransferase activity"/>
    <property type="evidence" value="ECO:0007669"/>
    <property type="project" value="UniProtKB-UniRule"/>
</dbReference>
<evidence type="ECO:0000256" key="9">
    <source>
        <dbReference type="PROSITE-ProRule" id="PRU00520"/>
    </source>
</evidence>
<dbReference type="GO" id="GO:0016874">
    <property type="term" value="F:ligase activity"/>
    <property type="evidence" value="ECO:0007669"/>
    <property type="project" value="UniProtKB-UniRule"/>
</dbReference>
<dbReference type="Gene3D" id="3.30.420.40">
    <property type="match status" value="1"/>
</dbReference>
<comment type="catalytic activity">
    <reaction evidence="7">
        <text>C-terminal L-cysteinyl-[HypE protein] + carbamoyl phosphate + ATP + H2O = C-terminal S-carboxamide-L-cysteinyl-[HypE protein] + AMP + phosphate + diphosphate + H(+)</text>
        <dbReference type="Rhea" id="RHEA:55636"/>
        <dbReference type="Rhea" id="RHEA-COMP:14247"/>
        <dbReference type="Rhea" id="RHEA-COMP:14392"/>
        <dbReference type="ChEBI" id="CHEBI:15377"/>
        <dbReference type="ChEBI" id="CHEBI:15378"/>
        <dbReference type="ChEBI" id="CHEBI:30616"/>
        <dbReference type="ChEBI" id="CHEBI:33019"/>
        <dbReference type="ChEBI" id="CHEBI:43474"/>
        <dbReference type="ChEBI" id="CHEBI:58228"/>
        <dbReference type="ChEBI" id="CHEBI:76913"/>
        <dbReference type="ChEBI" id="CHEBI:139126"/>
        <dbReference type="ChEBI" id="CHEBI:456215"/>
    </reaction>
</comment>
<evidence type="ECO:0000256" key="2">
    <source>
        <dbReference type="ARBA" id="ARBA00008097"/>
    </source>
</evidence>
<dbReference type="Pfam" id="PF01300">
    <property type="entry name" value="Sua5_yciO_yrdC"/>
    <property type="match status" value="1"/>
</dbReference>
<evidence type="ECO:0000256" key="8">
    <source>
        <dbReference type="PIRNR" id="PIRNR006256"/>
    </source>
</evidence>
<accession>A0A1W1VMX3</accession>
<dbReference type="PANTHER" id="PTHR42959:SF1">
    <property type="entry name" value="CARBAMOYLTRANSFERASE HYPF"/>
    <property type="match status" value="1"/>
</dbReference>
<keyword evidence="5" id="KW-0863">Zinc-finger</keyword>
<dbReference type="OrthoDB" id="9808093at2"/>
<evidence type="ECO:0000259" key="10">
    <source>
        <dbReference type="PROSITE" id="PS51160"/>
    </source>
</evidence>
<dbReference type="InterPro" id="IPR017968">
    <property type="entry name" value="Acylphosphatase_CS"/>
</dbReference>